<reference evidence="2" key="1">
    <citation type="submission" date="2018-06" db="EMBL/GenBank/DDBJ databases">
        <authorList>
            <consortium name="Pathogen Informatics"/>
        </authorList>
    </citation>
    <scope>NUCLEOTIDE SEQUENCE [LARGE SCALE GENOMIC DNA]</scope>
    <source>
        <strain evidence="2">NCTC10132</strain>
    </source>
</reference>
<protein>
    <submittedName>
        <fullName evidence="1">Uncharacterized protein</fullName>
    </submittedName>
</protein>
<keyword evidence="2" id="KW-1185">Reference proteome</keyword>
<sequence>MFLETMGYGKTISQIYYQNAFASESAKNVAIDKTKVTNIKFTGFVKTDEVVTGIAVKNKNGIYKQSPFDYSASFSFFGHKNYDEGATLFKEENNKITVSEDRKKQIDNRLYPKDAGYADNYLSYITRDW</sequence>
<dbReference type="Proteomes" id="UP000257559">
    <property type="component" value="Chromosome"/>
</dbReference>
<evidence type="ECO:0000313" key="1">
    <source>
        <dbReference type="EMBL" id="SYV96823.1"/>
    </source>
</evidence>
<evidence type="ECO:0000313" key="2">
    <source>
        <dbReference type="Proteomes" id="UP000257559"/>
    </source>
</evidence>
<accession>A0A3B0Q9T4</accession>
<dbReference type="AlphaFoldDB" id="A0A3B0Q9T4"/>
<gene>
    <name evidence="1" type="ORF">NCTC10132_00157</name>
</gene>
<dbReference type="KEGG" id="medw:NCTC10132_00157"/>
<dbReference type="EMBL" id="LS991951">
    <property type="protein sequence ID" value="SYV96823.1"/>
    <property type="molecule type" value="Genomic_DNA"/>
</dbReference>
<feature type="non-terminal residue" evidence="1">
    <location>
        <position position="129"/>
    </location>
</feature>
<name>A0A3B0Q9T4_9BACT</name>
<proteinExistence type="predicted"/>
<organism evidence="1 2">
    <name type="scientific">Mycoplasmopsis edwardii</name>
    <dbReference type="NCBI Taxonomy" id="53558"/>
    <lineage>
        <taxon>Bacteria</taxon>
        <taxon>Bacillati</taxon>
        <taxon>Mycoplasmatota</taxon>
        <taxon>Mycoplasmoidales</taxon>
        <taxon>Metamycoplasmataceae</taxon>
        <taxon>Mycoplasmopsis</taxon>
    </lineage>
</organism>